<dbReference type="PANTHER" id="PTHR13165">
    <property type="entry name" value="ARSENITE-RESISTANCE PROTEIN 2"/>
    <property type="match status" value="1"/>
</dbReference>
<evidence type="ECO:0000313" key="3">
    <source>
        <dbReference type="Proteomes" id="UP001652623"/>
    </source>
</evidence>
<proteinExistence type="predicted"/>
<dbReference type="InterPro" id="IPR039727">
    <property type="entry name" value="SE/Ars2"/>
</dbReference>
<dbReference type="RefSeq" id="XP_048326488.1">
    <property type="nucleotide sequence ID" value="XM_048470531.2"/>
</dbReference>
<evidence type="ECO:0000256" key="1">
    <source>
        <dbReference type="SAM" id="MobiDB-lite"/>
    </source>
</evidence>
<organism evidence="3 4">
    <name type="scientific">Ziziphus jujuba</name>
    <name type="common">Chinese jujube</name>
    <name type="synonym">Ziziphus sativa</name>
    <dbReference type="NCBI Taxonomy" id="326968"/>
    <lineage>
        <taxon>Eukaryota</taxon>
        <taxon>Viridiplantae</taxon>
        <taxon>Streptophyta</taxon>
        <taxon>Embryophyta</taxon>
        <taxon>Tracheophyta</taxon>
        <taxon>Spermatophyta</taxon>
        <taxon>Magnoliopsida</taxon>
        <taxon>eudicotyledons</taxon>
        <taxon>Gunneridae</taxon>
        <taxon>Pentapetalae</taxon>
        <taxon>rosids</taxon>
        <taxon>fabids</taxon>
        <taxon>Rosales</taxon>
        <taxon>Rhamnaceae</taxon>
        <taxon>Paliureae</taxon>
        <taxon>Ziziphus</taxon>
    </lineage>
</organism>
<sequence>MTGENIILLIAVNANLQLRYDAKVLDMTLKTLDGDQIVYKEAKVSEYFGFNRPIELDIFRNAICYDKIKELESNLGRNADSSTEGSARRQQKCRSENISTQKRAFFNAHKDEEWLKNKYHPTNLLRIFERRNRQAQETAKKFLLYLSKGILDLSPCATAFYSSKPWQNSEPNSYDKAGEKNRRLNKGQDEESEFLAALKAHPVSCLRRRIQSGERVLYGIELLDTLLAYLWRIHGVNYYGMIESDEP</sequence>
<feature type="compositionally biased region" description="Basic and acidic residues" evidence="1">
    <location>
        <begin position="176"/>
        <end position="186"/>
    </location>
</feature>
<evidence type="ECO:0000259" key="2">
    <source>
        <dbReference type="Pfam" id="PF12066"/>
    </source>
</evidence>
<reference evidence="4 5" key="1">
    <citation type="submission" date="2025-05" db="UniProtKB">
        <authorList>
            <consortium name="RefSeq"/>
        </authorList>
    </citation>
    <scope>IDENTIFICATION</scope>
    <source>
        <tissue evidence="4 5">Seedling</tissue>
    </source>
</reference>
<dbReference type="RefSeq" id="XP_048326489.1">
    <property type="nucleotide sequence ID" value="XM_048470532.2"/>
</dbReference>
<dbReference type="Pfam" id="PF12066">
    <property type="entry name" value="SERRATE_Ars2_N"/>
    <property type="match status" value="1"/>
</dbReference>
<evidence type="ECO:0000313" key="4">
    <source>
        <dbReference type="RefSeq" id="XP_048326488.1"/>
    </source>
</evidence>
<gene>
    <name evidence="4 5" type="primary">LOC107421821</name>
</gene>
<feature type="region of interest" description="Disordered" evidence="1">
    <location>
        <begin position="77"/>
        <end position="96"/>
    </location>
</feature>
<feature type="region of interest" description="Disordered" evidence="1">
    <location>
        <begin position="166"/>
        <end position="186"/>
    </location>
</feature>
<dbReference type="PANTHER" id="PTHR13165:SF0">
    <property type="entry name" value="SERRATE RNA EFFECTOR MOLECULE HOMOLOG"/>
    <property type="match status" value="1"/>
</dbReference>
<dbReference type="GeneID" id="107421821"/>
<dbReference type="InterPro" id="IPR021933">
    <property type="entry name" value="SERRATE/Ars2_N"/>
</dbReference>
<feature type="domain" description="SERRATE/Ars2 N-terminal" evidence="2">
    <location>
        <begin position="83"/>
        <end position="152"/>
    </location>
</feature>
<keyword evidence="3" id="KW-1185">Reference proteome</keyword>
<name>A0ABM3IE42_ZIZJJ</name>
<accession>A0ABM3IE42</accession>
<dbReference type="Proteomes" id="UP001652623">
    <property type="component" value="Chromosome 8"/>
</dbReference>
<protein>
    <submittedName>
        <fullName evidence="4 5">Serrate RNA effector molecule isoform X1</fullName>
    </submittedName>
</protein>
<evidence type="ECO:0000313" key="5">
    <source>
        <dbReference type="RefSeq" id="XP_048326489.1"/>
    </source>
</evidence>